<evidence type="ECO:0000256" key="4">
    <source>
        <dbReference type="ARBA" id="ARBA00023163"/>
    </source>
</evidence>
<dbReference type="FunFam" id="1.10.10.10:FF:000001">
    <property type="entry name" value="LysR family transcriptional regulator"/>
    <property type="match status" value="1"/>
</dbReference>
<dbReference type="PANTHER" id="PTHR30537">
    <property type="entry name" value="HTH-TYPE TRANSCRIPTIONAL REGULATOR"/>
    <property type="match status" value="1"/>
</dbReference>
<dbReference type="InterPro" id="IPR036390">
    <property type="entry name" value="WH_DNA-bd_sf"/>
</dbReference>
<dbReference type="AlphaFoldDB" id="A0A0C4YAZ8"/>
<dbReference type="InterPro" id="IPR058163">
    <property type="entry name" value="LysR-type_TF_proteobact-type"/>
</dbReference>
<organism evidence="6 7">
    <name type="scientific">Cupriavidus basilensis</name>
    <dbReference type="NCBI Taxonomy" id="68895"/>
    <lineage>
        <taxon>Bacteria</taxon>
        <taxon>Pseudomonadati</taxon>
        <taxon>Pseudomonadota</taxon>
        <taxon>Betaproteobacteria</taxon>
        <taxon>Burkholderiales</taxon>
        <taxon>Burkholderiaceae</taxon>
        <taxon>Cupriavidus</taxon>
    </lineage>
</organism>
<dbReference type="GO" id="GO:0043565">
    <property type="term" value="F:sequence-specific DNA binding"/>
    <property type="evidence" value="ECO:0007669"/>
    <property type="project" value="TreeGrafter"/>
</dbReference>
<reference evidence="6 7" key="1">
    <citation type="journal article" date="2015" name="Genome Announc.">
        <title>Complete Genome Sequence of Cupriavidus basilensis 4G11, Isolated from the Oak Ridge Field Research Center Site.</title>
        <authorList>
            <person name="Ray J."/>
            <person name="Waters R.J."/>
            <person name="Skerker J.M."/>
            <person name="Kuehl J.V."/>
            <person name="Price M.N."/>
            <person name="Huang J."/>
            <person name="Chakraborty R."/>
            <person name="Arkin A.P."/>
            <person name="Deutschbauer A."/>
        </authorList>
    </citation>
    <scope>NUCLEOTIDE SEQUENCE [LARGE SCALE GENOMIC DNA]</scope>
    <source>
        <strain evidence="6">4G11</strain>
    </source>
</reference>
<dbReference type="GO" id="GO:0003700">
    <property type="term" value="F:DNA-binding transcription factor activity"/>
    <property type="evidence" value="ECO:0007669"/>
    <property type="project" value="InterPro"/>
</dbReference>
<dbReference type="CDD" id="cd08479">
    <property type="entry name" value="PBP2_CrgA_like_9"/>
    <property type="match status" value="1"/>
</dbReference>
<keyword evidence="2" id="KW-0805">Transcription regulation</keyword>
<dbReference type="RefSeq" id="WP_043343209.1">
    <property type="nucleotide sequence ID" value="NZ_CP010536.1"/>
</dbReference>
<dbReference type="Gene3D" id="3.40.190.290">
    <property type="match status" value="1"/>
</dbReference>
<evidence type="ECO:0000256" key="2">
    <source>
        <dbReference type="ARBA" id="ARBA00023015"/>
    </source>
</evidence>
<keyword evidence="3" id="KW-0238">DNA-binding</keyword>
<dbReference type="PANTHER" id="PTHR30537:SF5">
    <property type="entry name" value="HTH-TYPE TRANSCRIPTIONAL ACTIVATOR TTDR-RELATED"/>
    <property type="match status" value="1"/>
</dbReference>
<evidence type="ECO:0000313" key="7">
    <source>
        <dbReference type="Proteomes" id="UP000031843"/>
    </source>
</evidence>
<feature type="domain" description="HTH lysR-type" evidence="5">
    <location>
        <begin position="1"/>
        <end position="59"/>
    </location>
</feature>
<evidence type="ECO:0000259" key="5">
    <source>
        <dbReference type="PROSITE" id="PS50931"/>
    </source>
</evidence>
<dbReference type="PROSITE" id="PS50931">
    <property type="entry name" value="HTH_LYSR"/>
    <property type="match status" value="1"/>
</dbReference>
<dbReference type="InterPro" id="IPR036388">
    <property type="entry name" value="WH-like_DNA-bd_sf"/>
</dbReference>
<gene>
    <name evidence="6" type="ORF">RR42_m0307</name>
</gene>
<keyword evidence="7" id="KW-1185">Reference proteome</keyword>
<comment type="similarity">
    <text evidence="1">Belongs to the LysR transcriptional regulatory family.</text>
</comment>
<dbReference type="Proteomes" id="UP000031843">
    <property type="component" value="Chromosome main"/>
</dbReference>
<keyword evidence="4" id="KW-0804">Transcription</keyword>
<dbReference type="Gene3D" id="1.10.10.10">
    <property type="entry name" value="Winged helix-like DNA-binding domain superfamily/Winged helix DNA-binding domain"/>
    <property type="match status" value="1"/>
</dbReference>
<dbReference type="SUPFAM" id="SSF46785">
    <property type="entry name" value="Winged helix' DNA-binding domain"/>
    <property type="match status" value="1"/>
</dbReference>
<dbReference type="OrthoDB" id="9786526at2"/>
<sequence length="306" mass="33523">MDNFSDLAFFVTLVKRGSLASAAQQFGITPSAASKRLTALETRLGVRLLNRTTRRLSVTQEGEAYLAQGARILAELEELEQGLGGSRVAPRGLLRVNATLGFGRRHVAPAVGAFLLACPEVEVQLELTDRPLNLAEAGFDVGIRVGDLPDARLAARPIAHNRRLLCAAPRYLASHGEPASPRELQQHRCIVIRESDATYGTWHLRSASRQETVKVRGPASTNDGEVALGWALQGHGILMRSEWEVAPMLRSGRLRQVLPDWETPPADVFAVFLTRDHLTAKVRAFVDFLAEHFAAHRMAGAPYSGW</sequence>
<dbReference type="InterPro" id="IPR000847">
    <property type="entry name" value="LysR_HTH_N"/>
</dbReference>
<name>A0A0C4YAZ8_9BURK</name>
<dbReference type="Pfam" id="PF03466">
    <property type="entry name" value="LysR_substrate"/>
    <property type="match status" value="1"/>
</dbReference>
<dbReference type="SUPFAM" id="SSF53850">
    <property type="entry name" value="Periplasmic binding protein-like II"/>
    <property type="match status" value="1"/>
</dbReference>
<evidence type="ECO:0000256" key="3">
    <source>
        <dbReference type="ARBA" id="ARBA00023125"/>
    </source>
</evidence>
<protein>
    <submittedName>
        <fullName evidence="6">Positive regulator of Tartrate dehydrogenase/decarboxylase/D-malic enzyme</fullName>
    </submittedName>
</protein>
<evidence type="ECO:0000256" key="1">
    <source>
        <dbReference type="ARBA" id="ARBA00009437"/>
    </source>
</evidence>
<dbReference type="InterPro" id="IPR005119">
    <property type="entry name" value="LysR_subst-bd"/>
</dbReference>
<evidence type="ECO:0000313" key="6">
    <source>
        <dbReference type="EMBL" id="AJG17721.1"/>
    </source>
</evidence>
<dbReference type="EMBL" id="CP010536">
    <property type="protein sequence ID" value="AJG17721.1"/>
    <property type="molecule type" value="Genomic_DNA"/>
</dbReference>
<dbReference type="Pfam" id="PF00126">
    <property type="entry name" value="HTH_1"/>
    <property type="match status" value="1"/>
</dbReference>
<dbReference type="KEGG" id="cbw:RR42_m0307"/>
<dbReference type="STRING" id="68895.RR42_m0307"/>
<proteinExistence type="inferred from homology"/>
<dbReference type="GO" id="GO:0006351">
    <property type="term" value="P:DNA-templated transcription"/>
    <property type="evidence" value="ECO:0007669"/>
    <property type="project" value="TreeGrafter"/>
</dbReference>
<dbReference type="FunFam" id="3.40.190.290:FF:000001">
    <property type="entry name" value="Transcriptional regulator, LysR family"/>
    <property type="match status" value="1"/>
</dbReference>
<accession>A0A0C4YAZ8</accession>